<feature type="chain" id="PRO_5002414575" evidence="6">
    <location>
        <begin position="23"/>
        <end position="259"/>
    </location>
</feature>
<comment type="subcellular location">
    <subcellularLocation>
        <location evidence="1">Cell outer membrane</location>
    </subcellularLocation>
</comment>
<dbReference type="PANTHER" id="PTHR34001">
    <property type="entry name" value="BLL7405 PROTEIN"/>
    <property type="match status" value="1"/>
</dbReference>
<dbReference type="RefSeq" id="WP_060912122.1">
    <property type="nucleotide sequence ID" value="NZ_JAFCKD010000072.1"/>
</dbReference>
<keyword evidence="2 6" id="KW-0732">Signal</keyword>
<evidence type="ECO:0000313" key="8">
    <source>
        <dbReference type="EMBL" id="BAR62045.1"/>
    </source>
</evidence>
<accession>A0A0E3VX50</accession>
<dbReference type="AlphaFoldDB" id="A0A0E3VX50"/>
<reference evidence="8 9" key="1">
    <citation type="submission" date="2014-11" db="EMBL/GenBank/DDBJ databases">
        <title>Symbiosis island explosion on the genome of extra-slow-growing strains of soybean bradyrhizobia with massive insertion sequences.</title>
        <authorList>
            <person name="Iida T."/>
            <person name="Minamisawa K."/>
        </authorList>
    </citation>
    <scope>NUCLEOTIDE SEQUENCE [LARGE SCALE GENOMIC DNA]</scope>
    <source>
        <strain evidence="8 9">NK6</strain>
    </source>
</reference>
<dbReference type="EMBL" id="AP014685">
    <property type="protein sequence ID" value="BAR62045.1"/>
    <property type="molecule type" value="Genomic_DNA"/>
</dbReference>
<gene>
    <name evidence="8" type="ORF">NK6_8901</name>
</gene>
<protein>
    <submittedName>
        <fullName evidence="8">Putative outer-membrane protein</fullName>
    </submittedName>
</protein>
<evidence type="ECO:0000256" key="3">
    <source>
        <dbReference type="ARBA" id="ARBA00023136"/>
    </source>
</evidence>
<dbReference type="SUPFAM" id="SSF56925">
    <property type="entry name" value="OMPA-like"/>
    <property type="match status" value="1"/>
</dbReference>
<proteinExistence type="inferred from homology"/>
<name>A0A0E3VX50_9BRAD</name>
<dbReference type="InterPro" id="IPR051692">
    <property type="entry name" value="OMP-like"/>
</dbReference>
<dbReference type="Gene3D" id="2.40.160.20">
    <property type="match status" value="1"/>
</dbReference>
<comment type="similarity">
    <text evidence="5">Belongs to the Omp25/RopB family.</text>
</comment>
<evidence type="ECO:0000256" key="2">
    <source>
        <dbReference type="ARBA" id="ARBA00022729"/>
    </source>
</evidence>
<evidence type="ECO:0000256" key="6">
    <source>
        <dbReference type="SAM" id="SignalP"/>
    </source>
</evidence>
<dbReference type="GO" id="GO:0009279">
    <property type="term" value="C:cell outer membrane"/>
    <property type="evidence" value="ECO:0007669"/>
    <property type="project" value="UniProtKB-SubCell"/>
</dbReference>
<evidence type="ECO:0000259" key="7">
    <source>
        <dbReference type="Pfam" id="PF13505"/>
    </source>
</evidence>
<organism evidence="8 9">
    <name type="scientific">Bradyrhizobium diazoefficiens</name>
    <dbReference type="NCBI Taxonomy" id="1355477"/>
    <lineage>
        <taxon>Bacteria</taxon>
        <taxon>Pseudomonadati</taxon>
        <taxon>Pseudomonadota</taxon>
        <taxon>Alphaproteobacteria</taxon>
        <taxon>Hyphomicrobiales</taxon>
        <taxon>Nitrobacteraceae</taxon>
        <taxon>Bradyrhizobium</taxon>
    </lineage>
</organism>
<feature type="signal peptide" evidence="6">
    <location>
        <begin position="1"/>
        <end position="22"/>
    </location>
</feature>
<feature type="domain" description="Outer membrane protein beta-barrel" evidence="7">
    <location>
        <begin position="37"/>
        <end position="207"/>
    </location>
</feature>
<keyword evidence="3" id="KW-0472">Membrane</keyword>
<dbReference type="InterPro" id="IPR027385">
    <property type="entry name" value="Beta-barrel_OMP"/>
</dbReference>
<dbReference type="InterPro" id="IPR011250">
    <property type="entry name" value="OMP/PagP_B-barrel"/>
</dbReference>
<evidence type="ECO:0000256" key="5">
    <source>
        <dbReference type="ARBA" id="ARBA00038306"/>
    </source>
</evidence>
<dbReference type="Pfam" id="PF13505">
    <property type="entry name" value="OMP_b-brl"/>
    <property type="match status" value="1"/>
</dbReference>
<dbReference type="PANTHER" id="PTHR34001:SF3">
    <property type="entry name" value="BLL7405 PROTEIN"/>
    <property type="match status" value="1"/>
</dbReference>
<dbReference type="Proteomes" id="UP000063308">
    <property type="component" value="Chromosome"/>
</dbReference>
<evidence type="ECO:0000256" key="1">
    <source>
        <dbReference type="ARBA" id="ARBA00004442"/>
    </source>
</evidence>
<evidence type="ECO:0000256" key="4">
    <source>
        <dbReference type="ARBA" id="ARBA00023237"/>
    </source>
</evidence>
<keyword evidence="4" id="KW-0998">Cell outer membrane</keyword>
<evidence type="ECO:0000313" key="9">
    <source>
        <dbReference type="Proteomes" id="UP000063308"/>
    </source>
</evidence>
<sequence>MSKILIGAIGAVALSLSAPASAADLAARPYTKAPPPMVAAIYDWSGFYIGINGGGGSAHKCWDFVTPVTGVLIGEGCHNATGGTVGGQVGYRWQSANWVFGLEGQGNWADFSGDNVSTTFIGTGLRDRSKINAFGLFTGQVGYAWNNVLFYVKGGGAVVSDRYRGYDVITGLEFDRANETRWGGTVGAGLEFGFAPNWTVGVEYDHIFMGNRTIGFAGSGNFIVAPAGAFTRSERIGQDVDIGLVRVNYRWGGPVIAKY</sequence>